<accession>A0A4U6U1H4</accession>
<evidence type="ECO:0000313" key="2">
    <source>
        <dbReference type="Proteomes" id="UP000298652"/>
    </source>
</evidence>
<dbReference type="EMBL" id="CM016558">
    <property type="protein sequence ID" value="TKW07894.1"/>
    <property type="molecule type" value="Genomic_DNA"/>
</dbReference>
<protein>
    <submittedName>
        <fullName evidence="1">Uncharacterized protein</fullName>
    </submittedName>
</protein>
<dbReference type="AlphaFoldDB" id="A0A4U6U1H4"/>
<organism evidence="1 2">
    <name type="scientific">Setaria viridis</name>
    <name type="common">Green bristlegrass</name>
    <name type="synonym">Setaria italica subsp. viridis</name>
    <dbReference type="NCBI Taxonomy" id="4556"/>
    <lineage>
        <taxon>Eukaryota</taxon>
        <taxon>Viridiplantae</taxon>
        <taxon>Streptophyta</taxon>
        <taxon>Embryophyta</taxon>
        <taxon>Tracheophyta</taxon>
        <taxon>Spermatophyta</taxon>
        <taxon>Magnoliopsida</taxon>
        <taxon>Liliopsida</taxon>
        <taxon>Poales</taxon>
        <taxon>Poaceae</taxon>
        <taxon>PACMAD clade</taxon>
        <taxon>Panicoideae</taxon>
        <taxon>Panicodae</taxon>
        <taxon>Paniceae</taxon>
        <taxon>Cenchrinae</taxon>
        <taxon>Setaria</taxon>
    </lineage>
</organism>
<gene>
    <name evidence="1" type="ORF">SEVIR_7G337633v2</name>
</gene>
<evidence type="ECO:0000313" key="1">
    <source>
        <dbReference type="EMBL" id="TKW07894.1"/>
    </source>
</evidence>
<sequence length="41" mass="4788">MLCGLLCQLRVVPIWLVTESAREYSNKMFENLNMLSEIRSV</sequence>
<proteinExistence type="predicted"/>
<name>A0A4U6U1H4_SETVI</name>
<dbReference type="Gramene" id="TKW07894">
    <property type="protein sequence ID" value="TKW07894"/>
    <property type="gene ID" value="SEVIR_7G337633v2"/>
</dbReference>
<keyword evidence="2" id="KW-1185">Reference proteome</keyword>
<dbReference type="Proteomes" id="UP000298652">
    <property type="component" value="Chromosome 7"/>
</dbReference>
<reference evidence="1" key="1">
    <citation type="submission" date="2019-03" db="EMBL/GenBank/DDBJ databases">
        <title>WGS assembly of Setaria viridis.</title>
        <authorList>
            <person name="Huang P."/>
            <person name="Jenkins J."/>
            <person name="Grimwood J."/>
            <person name="Barry K."/>
            <person name="Healey A."/>
            <person name="Mamidi S."/>
            <person name="Sreedasyam A."/>
            <person name="Shu S."/>
            <person name="Feldman M."/>
            <person name="Wu J."/>
            <person name="Yu Y."/>
            <person name="Chen C."/>
            <person name="Johnson J."/>
            <person name="Rokhsar D."/>
            <person name="Baxter I."/>
            <person name="Schmutz J."/>
            <person name="Brutnell T."/>
            <person name="Kellogg E."/>
        </authorList>
    </citation>
    <scope>NUCLEOTIDE SEQUENCE [LARGE SCALE GENOMIC DNA]</scope>
</reference>